<evidence type="ECO:0000259" key="12">
    <source>
        <dbReference type="PROSITE" id="PS50011"/>
    </source>
</evidence>
<dbReference type="PROSITE" id="PS00107">
    <property type="entry name" value="PROTEIN_KINASE_ATP"/>
    <property type="match status" value="1"/>
</dbReference>
<dbReference type="SMART" id="SM00220">
    <property type="entry name" value="S_TKc"/>
    <property type="match status" value="1"/>
</dbReference>
<accession>A0A7S2XY35</accession>
<dbReference type="EMBL" id="HBHR01015394">
    <property type="protein sequence ID" value="CAD9866694.1"/>
    <property type="molecule type" value="Transcribed_RNA"/>
</dbReference>
<evidence type="ECO:0000256" key="7">
    <source>
        <dbReference type="ARBA" id="ARBA00038999"/>
    </source>
</evidence>
<keyword evidence="3 11" id="KW-0547">Nucleotide-binding</keyword>
<dbReference type="GO" id="GO:0004674">
    <property type="term" value="F:protein serine/threonine kinase activity"/>
    <property type="evidence" value="ECO:0007669"/>
    <property type="project" value="UniProtKB-KW"/>
</dbReference>
<dbReference type="PANTHER" id="PTHR48013">
    <property type="entry name" value="DUAL SPECIFICITY MITOGEN-ACTIVATED PROTEIN KINASE KINASE 5-RELATED"/>
    <property type="match status" value="1"/>
</dbReference>
<proteinExistence type="inferred from homology"/>
<dbReference type="CDD" id="cd06623">
    <property type="entry name" value="PKc_MAPKK_plant_like"/>
    <property type="match status" value="1"/>
</dbReference>
<sequence length="329" mass="36253">MKKRGPDLKVSVCKAAEDSFNADSEMFIKGDVAINSTGVVMRDSSKSFTVVYEELEIGDVIGRGASSVVVHAMHIPTGTPLALKVINMFDKSKRKQLIREIETLYNAECPSLVTFYGAFYRQGAITIALEYMEGGALANVVAQMGPIPEAALANMTYQILQALAYMKNQKRVHRDLKPSNLLINGVGQVKLTDFGISAELQSSFSMCATFVGTFKYMSPERIQSKPYSYASDIWSLGLVLLECATGVYPFAEEHAAIDMVQTILEAPVPSPDPDRFSPDFCFFIEQCLQKDPSNRLPAEALLGSPWMQNHGAIGFEKAIENVKDWIEHG</sequence>
<reference evidence="13" key="1">
    <citation type="submission" date="2021-01" db="EMBL/GenBank/DDBJ databases">
        <authorList>
            <person name="Corre E."/>
            <person name="Pelletier E."/>
            <person name="Niang G."/>
            <person name="Scheremetjew M."/>
            <person name="Finn R."/>
            <person name="Kale V."/>
            <person name="Holt S."/>
            <person name="Cochrane G."/>
            <person name="Meng A."/>
            <person name="Brown T."/>
            <person name="Cohen L."/>
        </authorList>
    </citation>
    <scope>NUCLEOTIDE SEQUENCE</scope>
    <source>
        <strain evidence="13">CCMP1661</strain>
    </source>
</reference>
<dbReference type="InterPro" id="IPR000719">
    <property type="entry name" value="Prot_kinase_dom"/>
</dbReference>
<evidence type="ECO:0000256" key="11">
    <source>
        <dbReference type="PROSITE-ProRule" id="PRU10141"/>
    </source>
</evidence>
<comment type="catalytic activity">
    <reaction evidence="9">
        <text>L-threonyl-[protein] + ATP = O-phospho-L-threonyl-[protein] + ADP + H(+)</text>
        <dbReference type="Rhea" id="RHEA:46608"/>
        <dbReference type="Rhea" id="RHEA-COMP:11060"/>
        <dbReference type="Rhea" id="RHEA-COMP:11605"/>
        <dbReference type="ChEBI" id="CHEBI:15378"/>
        <dbReference type="ChEBI" id="CHEBI:30013"/>
        <dbReference type="ChEBI" id="CHEBI:30616"/>
        <dbReference type="ChEBI" id="CHEBI:61977"/>
        <dbReference type="ChEBI" id="CHEBI:456216"/>
        <dbReference type="EC" id="2.7.12.2"/>
    </reaction>
</comment>
<dbReference type="InterPro" id="IPR017441">
    <property type="entry name" value="Protein_kinase_ATP_BS"/>
</dbReference>
<keyword evidence="5 11" id="KW-0067">ATP-binding</keyword>
<dbReference type="SUPFAM" id="SSF56112">
    <property type="entry name" value="Protein kinase-like (PK-like)"/>
    <property type="match status" value="1"/>
</dbReference>
<dbReference type="PROSITE" id="PS50011">
    <property type="entry name" value="PROTEIN_KINASE_DOM"/>
    <property type="match status" value="1"/>
</dbReference>
<evidence type="ECO:0000256" key="9">
    <source>
        <dbReference type="ARBA" id="ARBA00049299"/>
    </source>
</evidence>
<keyword evidence="1" id="KW-0723">Serine/threonine-protein kinase</keyword>
<comment type="similarity">
    <text evidence="6">Belongs to the protein kinase superfamily. STE Ser/Thr protein kinase family. MAP kinase kinase subfamily.</text>
</comment>
<dbReference type="FunFam" id="3.30.200.20:FF:000040">
    <property type="entry name" value="Dual specificity mitogen-activated protein kinase kinase"/>
    <property type="match status" value="1"/>
</dbReference>
<dbReference type="Gene3D" id="1.10.510.10">
    <property type="entry name" value="Transferase(Phosphotransferase) domain 1"/>
    <property type="match status" value="1"/>
</dbReference>
<dbReference type="GO" id="GO:0005524">
    <property type="term" value="F:ATP binding"/>
    <property type="evidence" value="ECO:0007669"/>
    <property type="project" value="UniProtKB-UniRule"/>
</dbReference>
<dbReference type="PANTHER" id="PTHR48013:SF9">
    <property type="entry name" value="DUAL SPECIFICITY MITOGEN-ACTIVATED PROTEIN KINASE KINASE 5"/>
    <property type="match status" value="1"/>
</dbReference>
<comment type="catalytic activity">
    <reaction evidence="10">
        <text>L-tyrosyl-[protein] + ATP = O-phospho-L-tyrosyl-[protein] + ADP + H(+)</text>
        <dbReference type="Rhea" id="RHEA:10596"/>
        <dbReference type="Rhea" id="RHEA-COMP:10136"/>
        <dbReference type="Rhea" id="RHEA-COMP:20101"/>
        <dbReference type="ChEBI" id="CHEBI:15378"/>
        <dbReference type="ChEBI" id="CHEBI:30616"/>
        <dbReference type="ChEBI" id="CHEBI:46858"/>
        <dbReference type="ChEBI" id="CHEBI:61978"/>
        <dbReference type="ChEBI" id="CHEBI:456216"/>
        <dbReference type="EC" id="2.7.12.2"/>
    </reaction>
</comment>
<evidence type="ECO:0000256" key="5">
    <source>
        <dbReference type="ARBA" id="ARBA00022840"/>
    </source>
</evidence>
<dbReference type="AlphaFoldDB" id="A0A7S2XY35"/>
<comment type="catalytic activity">
    <reaction evidence="8">
        <text>L-seryl-[protein] + ATP = O-phospho-L-seryl-[protein] + ADP + H(+)</text>
        <dbReference type="Rhea" id="RHEA:17989"/>
        <dbReference type="Rhea" id="RHEA-COMP:9863"/>
        <dbReference type="Rhea" id="RHEA-COMP:11604"/>
        <dbReference type="ChEBI" id="CHEBI:15378"/>
        <dbReference type="ChEBI" id="CHEBI:29999"/>
        <dbReference type="ChEBI" id="CHEBI:30616"/>
        <dbReference type="ChEBI" id="CHEBI:83421"/>
        <dbReference type="ChEBI" id="CHEBI:456216"/>
        <dbReference type="EC" id="2.7.12.2"/>
    </reaction>
</comment>
<dbReference type="InterPro" id="IPR011009">
    <property type="entry name" value="Kinase-like_dom_sf"/>
</dbReference>
<dbReference type="EC" id="2.7.12.2" evidence="7"/>
<evidence type="ECO:0000313" key="13">
    <source>
        <dbReference type="EMBL" id="CAD9866694.1"/>
    </source>
</evidence>
<evidence type="ECO:0000256" key="10">
    <source>
        <dbReference type="ARBA" id="ARBA00051693"/>
    </source>
</evidence>
<dbReference type="Pfam" id="PF00069">
    <property type="entry name" value="Pkinase"/>
    <property type="match status" value="1"/>
</dbReference>
<evidence type="ECO:0000256" key="3">
    <source>
        <dbReference type="ARBA" id="ARBA00022741"/>
    </source>
</evidence>
<dbReference type="FunFam" id="1.10.510.10:FF:000432">
    <property type="entry name" value="mitogen-activated protein kinase kinase 3"/>
    <property type="match status" value="1"/>
</dbReference>
<keyword evidence="4" id="KW-0418">Kinase</keyword>
<evidence type="ECO:0000256" key="6">
    <source>
        <dbReference type="ARBA" id="ARBA00038035"/>
    </source>
</evidence>
<organism evidence="13">
    <name type="scientific">Fibrocapsa japonica</name>
    <dbReference type="NCBI Taxonomy" id="94617"/>
    <lineage>
        <taxon>Eukaryota</taxon>
        <taxon>Sar</taxon>
        <taxon>Stramenopiles</taxon>
        <taxon>Ochrophyta</taxon>
        <taxon>Raphidophyceae</taxon>
        <taxon>Chattonellales</taxon>
        <taxon>Chattonellaceae</taxon>
        <taxon>Fibrocapsa</taxon>
    </lineage>
</organism>
<dbReference type="GO" id="GO:0004708">
    <property type="term" value="F:MAP kinase kinase activity"/>
    <property type="evidence" value="ECO:0007669"/>
    <property type="project" value="UniProtKB-EC"/>
</dbReference>
<protein>
    <recommendedName>
        <fullName evidence="7">mitogen-activated protein kinase kinase</fullName>
        <ecNumber evidence="7">2.7.12.2</ecNumber>
    </recommendedName>
</protein>
<feature type="domain" description="Protein kinase" evidence="12">
    <location>
        <begin position="55"/>
        <end position="307"/>
    </location>
</feature>
<keyword evidence="2" id="KW-0808">Transferase</keyword>
<evidence type="ECO:0000256" key="8">
    <source>
        <dbReference type="ARBA" id="ARBA00049014"/>
    </source>
</evidence>
<gene>
    <name evidence="13" type="ORF">FJAP1339_LOCUS7680</name>
</gene>
<evidence type="ECO:0000256" key="1">
    <source>
        <dbReference type="ARBA" id="ARBA00022527"/>
    </source>
</evidence>
<dbReference type="Gene3D" id="3.30.200.20">
    <property type="entry name" value="Phosphorylase Kinase, domain 1"/>
    <property type="match status" value="1"/>
</dbReference>
<feature type="binding site" evidence="11">
    <location>
        <position position="84"/>
    </location>
    <ligand>
        <name>ATP</name>
        <dbReference type="ChEBI" id="CHEBI:30616"/>
    </ligand>
</feature>
<evidence type="ECO:0000256" key="2">
    <source>
        <dbReference type="ARBA" id="ARBA00022679"/>
    </source>
</evidence>
<name>A0A7S2XY35_9STRA</name>
<evidence type="ECO:0000256" key="4">
    <source>
        <dbReference type="ARBA" id="ARBA00022777"/>
    </source>
</evidence>